<gene>
    <name evidence="2" type="ORF">FTUN_5486</name>
</gene>
<organism evidence="2 3">
    <name type="scientific">Frigoriglobus tundricola</name>
    <dbReference type="NCBI Taxonomy" id="2774151"/>
    <lineage>
        <taxon>Bacteria</taxon>
        <taxon>Pseudomonadati</taxon>
        <taxon>Planctomycetota</taxon>
        <taxon>Planctomycetia</taxon>
        <taxon>Gemmatales</taxon>
        <taxon>Gemmataceae</taxon>
        <taxon>Frigoriglobus</taxon>
    </lineage>
</organism>
<dbReference type="EMBL" id="CP053452">
    <property type="protein sequence ID" value="QJW97906.1"/>
    <property type="molecule type" value="Genomic_DNA"/>
</dbReference>
<proteinExistence type="predicted"/>
<feature type="signal peptide" evidence="1">
    <location>
        <begin position="1"/>
        <end position="23"/>
    </location>
</feature>
<evidence type="ECO:0000313" key="3">
    <source>
        <dbReference type="Proteomes" id="UP000503447"/>
    </source>
</evidence>
<feature type="chain" id="PRO_5026975265" description="Lipocalin-like domain-containing protein" evidence="1">
    <location>
        <begin position="24"/>
        <end position="121"/>
    </location>
</feature>
<evidence type="ECO:0008006" key="4">
    <source>
        <dbReference type="Google" id="ProtNLM"/>
    </source>
</evidence>
<name>A0A6M5YWZ0_9BACT</name>
<reference evidence="3" key="1">
    <citation type="submission" date="2020-05" db="EMBL/GenBank/DDBJ databases">
        <title>Frigoriglobus tundricola gen. nov., sp. nov., a psychrotolerant cellulolytic planctomycete of the family Gemmataceae with two divergent copies of 16S rRNA gene.</title>
        <authorList>
            <person name="Kulichevskaya I.S."/>
            <person name="Ivanova A.A."/>
            <person name="Naumoff D.G."/>
            <person name="Beletsky A.V."/>
            <person name="Rijpstra W.I.C."/>
            <person name="Sinninghe Damste J.S."/>
            <person name="Mardanov A.V."/>
            <person name="Ravin N.V."/>
            <person name="Dedysh S.N."/>
        </authorList>
    </citation>
    <scope>NUCLEOTIDE SEQUENCE [LARGE SCALE GENOMIC DNA]</scope>
    <source>
        <strain evidence="3">PL17</strain>
    </source>
</reference>
<sequence length="121" mass="13125">MKPLCAAVLGLATMFALAGSARADDTAKLLGKWEVTKSGGETPVGTVVEFAKDGKMTANLSLDGKDLKLEGTYKLDGKKLSVKLKLNEEKIEHDFTITFKGDDELHLEDGDKKVDSLKKKK</sequence>
<evidence type="ECO:0000256" key="1">
    <source>
        <dbReference type="SAM" id="SignalP"/>
    </source>
</evidence>
<dbReference type="NCBIfam" id="TIGR03066">
    <property type="entry name" value="Gem_osc_para_1"/>
    <property type="match status" value="1"/>
</dbReference>
<dbReference type="Proteomes" id="UP000503447">
    <property type="component" value="Chromosome"/>
</dbReference>
<evidence type="ECO:0000313" key="2">
    <source>
        <dbReference type="EMBL" id="QJW97906.1"/>
    </source>
</evidence>
<dbReference type="RefSeq" id="WP_171473192.1">
    <property type="nucleotide sequence ID" value="NZ_CP053452.2"/>
</dbReference>
<dbReference type="KEGG" id="ftj:FTUN_5486"/>
<keyword evidence="1" id="KW-0732">Signal</keyword>
<keyword evidence="3" id="KW-1185">Reference proteome</keyword>
<accession>A0A6M5YWZ0</accession>
<protein>
    <recommendedName>
        <fullName evidence="4">Lipocalin-like domain-containing protein</fullName>
    </recommendedName>
</protein>
<dbReference type="AlphaFoldDB" id="A0A6M5YWZ0"/>